<sequence>MKQRILAWISQQKRKTFEIYNLQYELEKKYELKYNEFAATINQLVEEDLIESVKSSGKNHRVNSLYNKYKYKLKKTKMGQHEFEKLLLTYHPKIKLNHYSAHKDEFEKDKSYLDCINTFLKSTKIKHWLSVNERSYELFGDEKWLQKNGQKILKKIGLSFSDLKCEIEHEPFFYYQCPTWNTKDQVKVLIIENKDTFGSFKRLFKRGMTNFFKHTFDLLIYGEGRKIESSIKSIEDIEGMKTKHIQGFYFGDLDPVGINIYLSLKEIDIIQVFPFHELYEEMISRFTPKAKLRITNQVYSHKDVLDFLQYINSEYHEQVIGLLQNYYIPQESLNREILESFGSKGINNV</sequence>
<name>A0A6I4VT91_9BACL</name>
<comment type="caution">
    <text evidence="2">The sequence shown here is derived from an EMBL/GenBank/DDBJ whole genome shotgun (WGS) entry which is preliminary data.</text>
</comment>
<dbReference type="RefSeq" id="WP_160802320.1">
    <property type="nucleotide sequence ID" value="NZ_WUUL01000010.1"/>
</dbReference>
<reference evidence="2 3" key="1">
    <citation type="submission" date="2019-12" db="EMBL/GenBank/DDBJ databases">
        <title>Whole-genome analyses of novel actinobacteria.</title>
        <authorList>
            <person name="Sahin N."/>
            <person name="Saygin H."/>
        </authorList>
    </citation>
    <scope>NUCLEOTIDE SEQUENCE [LARGE SCALE GENOMIC DNA]</scope>
    <source>
        <strain evidence="2 3">KC615</strain>
    </source>
</reference>
<evidence type="ECO:0000313" key="3">
    <source>
        <dbReference type="Proteomes" id="UP000430692"/>
    </source>
</evidence>
<organism evidence="2 3">
    <name type="scientific">Shimazuella alba</name>
    <dbReference type="NCBI Taxonomy" id="2690964"/>
    <lineage>
        <taxon>Bacteria</taxon>
        <taxon>Bacillati</taxon>
        <taxon>Bacillota</taxon>
        <taxon>Bacilli</taxon>
        <taxon>Bacillales</taxon>
        <taxon>Thermoactinomycetaceae</taxon>
        <taxon>Shimazuella</taxon>
    </lineage>
</organism>
<dbReference type="EMBL" id="WUUL01000010">
    <property type="protein sequence ID" value="MXQ54969.1"/>
    <property type="molecule type" value="Genomic_DNA"/>
</dbReference>
<dbReference type="Pfam" id="PF09983">
    <property type="entry name" value="JetD_C"/>
    <property type="match status" value="1"/>
</dbReference>
<feature type="domain" description="Wadjet protein JetD C-terminal" evidence="1">
    <location>
        <begin position="186"/>
        <end position="274"/>
    </location>
</feature>
<evidence type="ECO:0000313" key="2">
    <source>
        <dbReference type="EMBL" id="MXQ54969.1"/>
    </source>
</evidence>
<dbReference type="Proteomes" id="UP000430692">
    <property type="component" value="Unassembled WGS sequence"/>
</dbReference>
<protein>
    <recommendedName>
        <fullName evidence="1">Wadjet protein JetD C-terminal domain-containing protein</fullName>
    </recommendedName>
</protein>
<proteinExistence type="predicted"/>
<dbReference type="InterPro" id="IPR024534">
    <property type="entry name" value="JetD_C"/>
</dbReference>
<keyword evidence="3" id="KW-1185">Reference proteome</keyword>
<gene>
    <name evidence="2" type="ORF">GSM42_14835</name>
</gene>
<accession>A0A6I4VT91</accession>
<dbReference type="AlphaFoldDB" id="A0A6I4VT91"/>
<evidence type="ECO:0000259" key="1">
    <source>
        <dbReference type="Pfam" id="PF09983"/>
    </source>
</evidence>